<proteinExistence type="predicted"/>
<feature type="domain" description="STAS" evidence="1">
    <location>
        <begin position="1"/>
        <end position="106"/>
    </location>
</feature>
<protein>
    <recommendedName>
        <fullName evidence="1">STAS domain-containing protein</fullName>
    </recommendedName>
</protein>
<reference evidence="2 3" key="1">
    <citation type="submission" date="2022-03" db="EMBL/GenBank/DDBJ databases">
        <title>Complete genome of Streptomyces rimosus ssp. rimosus R7 (=ATCC 10970).</title>
        <authorList>
            <person name="Beganovic S."/>
            <person name="Ruckert C."/>
            <person name="Busche T."/>
            <person name="Kalinowski J."/>
            <person name="Wittmann C."/>
        </authorList>
    </citation>
    <scope>NUCLEOTIDE SEQUENCE [LARGE SCALE GENOMIC DNA]</scope>
    <source>
        <strain evidence="2 3">R7</strain>
    </source>
</reference>
<dbReference type="RefSeq" id="WP_226048604.1">
    <property type="nucleotide sequence ID" value="NZ_CP043497.1"/>
</dbReference>
<dbReference type="GeneID" id="66859706"/>
<dbReference type="Gene3D" id="3.30.750.24">
    <property type="entry name" value="STAS domain"/>
    <property type="match status" value="1"/>
</dbReference>
<dbReference type="Pfam" id="PF01740">
    <property type="entry name" value="STAS"/>
    <property type="match status" value="1"/>
</dbReference>
<keyword evidence="3" id="KW-1185">Reference proteome</keyword>
<name>A0ABY3YU90_STRRM</name>
<sequence>MPRPAQYHLLPLPDGSWETVSLIAAAIRCRATVPTVIVDVSAVNRMTIDALAILVRKAMRLRSVGGELLLAGPCPAVRKLIERTGTAPLLRAVAGRAAAVRALAQDGRTWHQVDLGAEPSTLFPDLPEHLEPYPRTW</sequence>
<dbReference type="InterPro" id="IPR036513">
    <property type="entry name" value="STAS_dom_sf"/>
</dbReference>
<evidence type="ECO:0000313" key="3">
    <source>
        <dbReference type="Proteomes" id="UP000829494"/>
    </source>
</evidence>
<organism evidence="2 3">
    <name type="scientific">Streptomyces rimosus subsp. rimosus</name>
    <dbReference type="NCBI Taxonomy" id="132474"/>
    <lineage>
        <taxon>Bacteria</taxon>
        <taxon>Bacillati</taxon>
        <taxon>Actinomycetota</taxon>
        <taxon>Actinomycetes</taxon>
        <taxon>Kitasatosporales</taxon>
        <taxon>Streptomycetaceae</taxon>
        <taxon>Streptomyces</taxon>
    </lineage>
</organism>
<dbReference type="Proteomes" id="UP000829494">
    <property type="component" value="Chromosome"/>
</dbReference>
<gene>
    <name evidence="2" type="ORF">SRIMR7_03615</name>
</gene>
<accession>A0ABY3YU90</accession>
<dbReference type="InterPro" id="IPR002645">
    <property type="entry name" value="STAS_dom"/>
</dbReference>
<dbReference type="CDD" id="cd07043">
    <property type="entry name" value="STAS_anti-anti-sigma_factors"/>
    <property type="match status" value="1"/>
</dbReference>
<evidence type="ECO:0000313" key="2">
    <source>
        <dbReference type="EMBL" id="UNZ01219.1"/>
    </source>
</evidence>
<dbReference type="EMBL" id="CP094298">
    <property type="protein sequence ID" value="UNZ01219.1"/>
    <property type="molecule type" value="Genomic_DNA"/>
</dbReference>
<dbReference type="PROSITE" id="PS50801">
    <property type="entry name" value="STAS"/>
    <property type="match status" value="1"/>
</dbReference>
<evidence type="ECO:0000259" key="1">
    <source>
        <dbReference type="PROSITE" id="PS50801"/>
    </source>
</evidence>
<dbReference type="SUPFAM" id="SSF52091">
    <property type="entry name" value="SpoIIaa-like"/>
    <property type="match status" value="1"/>
</dbReference>